<name>A0A8X6UGG9_NEPPI</name>
<proteinExistence type="predicted"/>
<sequence length="89" mass="10451">MQDHSLHRPIPLKNKIIKTREREFTIIPMLIAQFRINSSWRRAGKEREENRIIECVGRKKGYDTLTIAQSNHLPPKSSLQEGLYPQGRK</sequence>
<organism evidence="2 3">
    <name type="scientific">Nephila pilipes</name>
    <name type="common">Giant wood spider</name>
    <name type="synonym">Nephila maculata</name>
    <dbReference type="NCBI Taxonomy" id="299642"/>
    <lineage>
        <taxon>Eukaryota</taxon>
        <taxon>Metazoa</taxon>
        <taxon>Ecdysozoa</taxon>
        <taxon>Arthropoda</taxon>
        <taxon>Chelicerata</taxon>
        <taxon>Arachnida</taxon>
        <taxon>Araneae</taxon>
        <taxon>Araneomorphae</taxon>
        <taxon>Entelegynae</taxon>
        <taxon>Araneoidea</taxon>
        <taxon>Nephilidae</taxon>
        <taxon>Nephila</taxon>
    </lineage>
</organism>
<evidence type="ECO:0000313" key="3">
    <source>
        <dbReference type="Proteomes" id="UP000887013"/>
    </source>
</evidence>
<evidence type="ECO:0000313" key="2">
    <source>
        <dbReference type="EMBL" id="GFU12092.1"/>
    </source>
</evidence>
<accession>A0A8X6UGG9</accession>
<protein>
    <submittedName>
        <fullName evidence="2">Uncharacterized protein</fullName>
    </submittedName>
</protein>
<evidence type="ECO:0000256" key="1">
    <source>
        <dbReference type="SAM" id="MobiDB-lite"/>
    </source>
</evidence>
<reference evidence="2" key="1">
    <citation type="submission" date="2020-08" db="EMBL/GenBank/DDBJ databases">
        <title>Multicomponent nature underlies the extraordinary mechanical properties of spider dragline silk.</title>
        <authorList>
            <person name="Kono N."/>
            <person name="Nakamura H."/>
            <person name="Mori M."/>
            <person name="Yoshida Y."/>
            <person name="Ohtoshi R."/>
            <person name="Malay A.D."/>
            <person name="Moran D.A.P."/>
            <person name="Tomita M."/>
            <person name="Numata K."/>
            <person name="Arakawa K."/>
        </authorList>
    </citation>
    <scope>NUCLEOTIDE SEQUENCE</scope>
</reference>
<comment type="caution">
    <text evidence="2">The sequence shown here is derived from an EMBL/GenBank/DDBJ whole genome shotgun (WGS) entry which is preliminary data.</text>
</comment>
<feature type="compositionally biased region" description="Polar residues" evidence="1">
    <location>
        <begin position="69"/>
        <end position="80"/>
    </location>
</feature>
<keyword evidence="3" id="KW-1185">Reference proteome</keyword>
<feature type="region of interest" description="Disordered" evidence="1">
    <location>
        <begin position="69"/>
        <end position="89"/>
    </location>
</feature>
<dbReference type="EMBL" id="BMAW01029472">
    <property type="protein sequence ID" value="GFU12092.1"/>
    <property type="molecule type" value="Genomic_DNA"/>
</dbReference>
<gene>
    <name evidence="2" type="ORF">NPIL_376361</name>
</gene>
<dbReference type="Proteomes" id="UP000887013">
    <property type="component" value="Unassembled WGS sequence"/>
</dbReference>
<dbReference type="AlphaFoldDB" id="A0A8X6UGG9"/>